<evidence type="ECO:0000313" key="2">
    <source>
        <dbReference type="Proteomes" id="UP001152592"/>
    </source>
</evidence>
<dbReference type="PANTHER" id="PTHR36205">
    <property type="entry name" value="CHROMOSOME 19, WHOLE GENOME SHOTGUN SEQUENCE"/>
    <property type="match status" value="1"/>
</dbReference>
<protein>
    <submittedName>
        <fullName evidence="1">Uncharacterized protein</fullName>
    </submittedName>
</protein>
<dbReference type="Proteomes" id="UP001152592">
    <property type="component" value="Unassembled WGS sequence"/>
</dbReference>
<reference evidence="1" key="1">
    <citation type="submission" date="2021-07" db="EMBL/GenBank/DDBJ databases">
        <authorList>
            <person name="Branca A.L. A."/>
        </authorList>
    </citation>
    <scope>NUCLEOTIDE SEQUENCE</scope>
</reference>
<dbReference type="Pfam" id="PF11885">
    <property type="entry name" value="DUF3405"/>
    <property type="match status" value="1"/>
</dbReference>
<evidence type="ECO:0000313" key="1">
    <source>
        <dbReference type="EMBL" id="CAG8407000.1"/>
    </source>
</evidence>
<gene>
    <name evidence="1" type="ORF">PSALAMII_LOCUS8298</name>
</gene>
<comment type="caution">
    <text evidence="1">The sequence shown here is derived from an EMBL/GenBank/DDBJ whole genome shotgun (WGS) entry which is preliminary data.</text>
</comment>
<sequence length="137" mass="15803">MSAPSWAFLHGFKAVHVPQPIYVDGKWTSAEMARIFNRGTPENINGGQFSIWNWDHKFDYLWYRLSFMVATQTAEDMFRRWLGFPPNPSRHLSGERDEPANGRMCLPFMLLHTIKNTEPEMTSNLPVTDSALQDDAI</sequence>
<organism evidence="1 2">
    <name type="scientific">Penicillium salamii</name>
    <dbReference type="NCBI Taxonomy" id="1612424"/>
    <lineage>
        <taxon>Eukaryota</taxon>
        <taxon>Fungi</taxon>
        <taxon>Dikarya</taxon>
        <taxon>Ascomycota</taxon>
        <taxon>Pezizomycotina</taxon>
        <taxon>Eurotiomycetes</taxon>
        <taxon>Eurotiomycetidae</taxon>
        <taxon>Eurotiales</taxon>
        <taxon>Aspergillaceae</taxon>
        <taxon>Penicillium</taxon>
    </lineage>
</organism>
<dbReference type="AlphaFoldDB" id="A0A9W4JQS5"/>
<dbReference type="OrthoDB" id="2121828at2759"/>
<dbReference type="EMBL" id="CAJVPD010000260">
    <property type="protein sequence ID" value="CAG8407000.1"/>
    <property type="molecule type" value="Genomic_DNA"/>
</dbReference>
<proteinExistence type="predicted"/>
<dbReference type="InterPro" id="IPR021822">
    <property type="entry name" value="DUF3405"/>
</dbReference>
<name>A0A9W4JQS5_9EURO</name>
<accession>A0A9W4JQS5</accession>
<dbReference type="PANTHER" id="PTHR36205:SF4">
    <property type="match status" value="1"/>
</dbReference>